<keyword evidence="1 2" id="KW-1015">Disulfide bond</keyword>
<keyword evidence="7" id="KW-1185">Reference proteome</keyword>
<dbReference type="PROSITE" id="PS01180">
    <property type="entry name" value="CUB"/>
    <property type="match status" value="1"/>
</dbReference>
<evidence type="ECO:0000259" key="5">
    <source>
        <dbReference type="PROSITE" id="PS01180"/>
    </source>
</evidence>
<comment type="caution">
    <text evidence="6">The sequence shown here is derived from an EMBL/GenBank/DDBJ whole genome shotgun (WGS) entry which is preliminary data.</text>
</comment>
<evidence type="ECO:0000256" key="2">
    <source>
        <dbReference type="PROSITE-ProRule" id="PRU00059"/>
    </source>
</evidence>
<dbReference type="AlphaFoldDB" id="A0A553PDR7"/>
<evidence type="ECO:0000256" key="1">
    <source>
        <dbReference type="ARBA" id="ARBA00023157"/>
    </source>
</evidence>
<evidence type="ECO:0000313" key="7">
    <source>
        <dbReference type="Proteomes" id="UP000318571"/>
    </source>
</evidence>
<evidence type="ECO:0000256" key="3">
    <source>
        <dbReference type="SAM" id="MobiDB-lite"/>
    </source>
</evidence>
<dbReference type="SUPFAM" id="SSF49854">
    <property type="entry name" value="Spermadhesin, CUB domain"/>
    <property type="match status" value="1"/>
</dbReference>
<reference evidence="6 7" key="1">
    <citation type="journal article" date="2018" name="Nat. Ecol. Evol.">
        <title>Genomic signatures of mitonuclear coevolution across populations of Tigriopus californicus.</title>
        <authorList>
            <person name="Barreto F.S."/>
            <person name="Watson E.T."/>
            <person name="Lima T.G."/>
            <person name="Willett C.S."/>
            <person name="Edmands S."/>
            <person name="Li W."/>
            <person name="Burton R.S."/>
        </authorList>
    </citation>
    <scope>NUCLEOTIDE SEQUENCE [LARGE SCALE GENOMIC DNA]</scope>
    <source>
        <strain evidence="6 7">San Diego</strain>
    </source>
</reference>
<dbReference type="InterPro" id="IPR000859">
    <property type="entry name" value="CUB_dom"/>
</dbReference>
<organism evidence="6 7">
    <name type="scientific">Tigriopus californicus</name>
    <name type="common">Marine copepod</name>
    <dbReference type="NCBI Taxonomy" id="6832"/>
    <lineage>
        <taxon>Eukaryota</taxon>
        <taxon>Metazoa</taxon>
        <taxon>Ecdysozoa</taxon>
        <taxon>Arthropoda</taxon>
        <taxon>Crustacea</taxon>
        <taxon>Multicrustacea</taxon>
        <taxon>Hexanauplia</taxon>
        <taxon>Copepoda</taxon>
        <taxon>Harpacticoida</taxon>
        <taxon>Harpacticidae</taxon>
        <taxon>Tigriopus</taxon>
    </lineage>
</organism>
<evidence type="ECO:0000256" key="4">
    <source>
        <dbReference type="SAM" id="SignalP"/>
    </source>
</evidence>
<feature type="domain" description="CUB" evidence="5">
    <location>
        <begin position="146"/>
        <end position="263"/>
    </location>
</feature>
<keyword evidence="4" id="KW-0732">Signal</keyword>
<feature type="region of interest" description="Disordered" evidence="3">
    <location>
        <begin position="70"/>
        <end position="106"/>
    </location>
</feature>
<proteinExistence type="predicted"/>
<comment type="caution">
    <text evidence="2">Lacks conserved residue(s) required for the propagation of feature annotation.</text>
</comment>
<feature type="chain" id="PRO_5021783004" description="CUB domain-containing protein" evidence="4">
    <location>
        <begin position="24"/>
        <end position="268"/>
    </location>
</feature>
<dbReference type="InterPro" id="IPR035914">
    <property type="entry name" value="Sperma_CUB_dom_sf"/>
</dbReference>
<feature type="disulfide bond" evidence="2">
    <location>
        <begin position="146"/>
        <end position="173"/>
    </location>
</feature>
<feature type="signal peptide" evidence="4">
    <location>
        <begin position="1"/>
        <end position="23"/>
    </location>
</feature>
<dbReference type="Gene3D" id="2.60.120.290">
    <property type="entry name" value="Spermadhesin, CUB domain"/>
    <property type="match status" value="1"/>
</dbReference>
<dbReference type="EMBL" id="VCGU01000005">
    <property type="protein sequence ID" value="TRY75820.1"/>
    <property type="molecule type" value="Genomic_DNA"/>
</dbReference>
<name>A0A553PDR7_TIGCA</name>
<gene>
    <name evidence="6" type="ORF">TCAL_11868</name>
</gene>
<evidence type="ECO:0000313" key="6">
    <source>
        <dbReference type="EMBL" id="TRY75820.1"/>
    </source>
</evidence>
<dbReference type="Proteomes" id="UP000318571">
    <property type="component" value="Chromosome 2"/>
</dbReference>
<sequence>MILVTRQLCGAVNLFIVLGHVLGYSEDFEERSGTTPSLDDCLCFNNSISSASSSSSTTLIVSINTLVTNTSSSSPSTAMLTTTTGSSTSTLASTTAPAVSTTGTSTPSRPCISFGESAVPLECPPDGQVGLIVHNITFDPDGAGPCSFMLESPRFSIPAKTYPNAKGPEGYQCIFKFTSTDTSRKILMNLKQDDFDLPGDRPSCVDDKLVLPEVRDGGFTMCGTFNRDRNFTSQGDTITAQFFVNQNNEGTRGDGFKFTVTSIPGGLA</sequence>
<protein>
    <recommendedName>
        <fullName evidence="5">CUB domain-containing protein</fullName>
    </recommendedName>
</protein>
<accession>A0A553PDR7</accession>